<feature type="compositionally biased region" description="Basic and acidic residues" evidence="6">
    <location>
        <begin position="320"/>
        <end position="338"/>
    </location>
</feature>
<dbReference type="SUPFAM" id="SSF57903">
    <property type="entry name" value="FYVE/PHD zinc finger"/>
    <property type="match status" value="1"/>
</dbReference>
<dbReference type="PROSITE" id="PS01359">
    <property type="entry name" value="ZF_PHD_1"/>
    <property type="match status" value="1"/>
</dbReference>
<evidence type="ECO:0000256" key="6">
    <source>
        <dbReference type="SAM" id="MobiDB-lite"/>
    </source>
</evidence>
<dbReference type="AlphaFoldDB" id="A0AAD4Q0B3"/>
<dbReference type="PANTHER" id="PTHR14296">
    <property type="entry name" value="REMODELING AND SPACING FACTOR 1"/>
    <property type="match status" value="1"/>
</dbReference>
<feature type="compositionally biased region" description="Low complexity" evidence="6">
    <location>
        <begin position="608"/>
        <end position="620"/>
    </location>
</feature>
<proteinExistence type="predicted"/>
<accession>A0AAD4Q0B3</accession>
<reference evidence="8" key="1">
    <citation type="submission" date="2021-12" db="EMBL/GenBank/DDBJ databases">
        <title>Convergent genome expansion in fungi linked to evolution of root-endophyte symbiosis.</title>
        <authorList>
            <consortium name="DOE Joint Genome Institute"/>
            <person name="Ke Y.-H."/>
            <person name="Bonito G."/>
            <person name="Liao H.-L."/>
            <person name="Looney B."/>
            <person name="Rojas-Flechas A."/>
            <person name="Nash J."/>
            <person name="Hameed K."/>
            <person name="Schadt C."/>
            <person name="Martin F."/>
            <person name="Crous P.W."/>
            <person name="Miettinen O."/>
            <person name="Magnuson J.K."/>
            <person name="Labbe J."/>
            <person name="Jacobson D."/>
            <person name="Doktycz M.J."/>
            <person name="Veneault-Fourrey C."/>
            <person name="Kuo A."/>
            <person name="Mondo S."/>
            <person name="Calhoun S."/>
            <person name="Riley R."/>
            <person name="Ohm R."/>
            <person name="LaButti K."/>
            <person name="Andreopoulos B."/>
            <person name="Pangilinan J."/>
            <person name="Nolan M."/>
            <person name="Tritt A."/>
            <person name="Clum A."/>
            <person name="Lipzen A."/>
            <person name="Daum C."/>
            <person name="Barry K."/>
            <person name="Grigoriev I.V."/>
            <person name="Vilgalys R."/>
        </authorList>
    </citation>
    <scope>NUCLEOTIDE SEQUENCE</scope>
    <source>
        <strain evidence="8">PMI_201</strain>
    </source>
</reference>
<feature type="compositionally biased region" description="Low complexity" evidence="6">
    <location>
        <begin position="797"/>
        <end position="806"/>
    </location>
</feature>
<gene>
    <name evidence="8" type="ORF">BGW36DRAFT_168406</name>
</gene>
<dbReference type="PROSITE" id="PS50016">
    <property type="entry name" value="ZF_PHD_2"/>
    <property type="match status" value="1"/>
</dbReference>
<evidence type="ECO:0000256" key="1">
    <source>
        <dbReference type="ARBA" id="ARBA00022723"/>
    </source>
</evidence>
<feature type="domain" description="PHD-type" evidence="7">
    <location>
        <begin position="430"/>
        <end position="486"/>
    </location>
</feature>
<feature type="compositionally biased region" description="Polar residues" evidence="6">
    <location>
        <begin position="675"/>
        <end position="687"/>
    </location>
</feature>
<evidence type="ECO:0000259" key="7">
    <source>
        <dbReference type="PROSITE" id="PS50016"/>
    </source>
</evidence>
<evidence type="ECO:0000313" key="9">
    <source>
        <dbReference type="Proteomes" id="UP001201262"/>
    </source>
</evidence>
<keyword evidence="1" id="KW-0479">Metal-binding</keyword>
<dbReference type="InterPro" id="IPR001965">
    <property type="entry name" value="Znf_PHD"/>
</dbReference>
<feature type="region of interest" description="Disordered" evidence="6">
    <location>
        <begin position="317"/>
        <end position="338"/>
    </location>
</feature>
<feature type="compositionally biased region" description="Low complexity" evidence="6">
    <location>
        <begin position="632"/>
        <end position="649"/>
    </location>
</feature>
<sequence length="828" mass="93924">MVSRKRAHSEMEAQPAKQPEELSLLQQIRNCWEFSSLMQYIYFFGKVLKIDEDFGIEELEMECLKPEPSDKLMDIGLSLLKFVSSHRGLSFENFDEYTRRQYNAKGAHLVNPFGYDEEPNKFRDFDVFLKLKVLHQLSLWTLWNPDRIREKMPEQKESEQLQWRIEEFGWDSDDRIYYVLDDNRLYRRTDPAIPPPAPAKPKANSKKARAAARAAKRRRTSGPAEEDDEDVTENGHGSSEDPSGGYKWECVAVTLNEYQEFIEKFRKTRDPNEKLLRDRLTEIVLPILEKAEEAEERKRQKREKELFSLQLLAGAKRSSRIADKQEKERRDKEAVEATRKHELDLAAARKEQETQRKFENERQHRIMTRERRIKDRESKRILQEEEMNRLQEERMKLESGEGRISERQLKAEMEKRQRQMEELAEEDQWIFDCAGCGVHGENIDDGSHSVACERCNVWQHSKCLGVTQEDAEKDDFHFICTDCKRREEEAKRPKIPPLKFRIGSASPASQPRAKKEEEQSPSASRAPLAVPYMQPTATTGIRQPTLPPPLPPVNGAAHPPSPERRLPPVTRLPSFDTLPIPPSPSKTSIGPASSPLSLPPQPTFIHHQPQPQQSVQRSSSALQDILSGNPLSSHRPSSSHSIQSQAHRSPIQTRPSMSPTQGNRDVGPLAGFPPSTLSNGSVPSTPYGQHRPPLPQDRGLAPISSSFDRRTSFSDSFTHASPPPPGSQNLALSGLSPTKNSPRPVTAGSIGGATILPPIHRLEPSPKLMGRSSADAPIPPPVKMMTPEQEERRQRENQIAAAAAANSIPPLSSWNIQPEQPPQIHRNH</sequence>
<keyword evidence="2 4" id="KW-0863">Zinc-finger</keyword>
<feature type="compositionally biased region" description="Polar residues" evidence="6">
    <location>
        <begin position="727"/>
        <end position="743"/>
    </location>
</feature>
<feature type="compositionally biased region" description="Basic residues" evidence="6">
    <location>
        <begin position="203"/>
        <end position="220"/>
    </location>
</feature>
<dbReference type="GeneID" id="70239916"/>
<evidence type="ECO:0000256" key="4">
    <source>
        <dbReference type="PROSITE-ProRule" id="PRU00146"/>
    </source>
</evidence>
<dbReference type="InterPro" id="IPR019787">
    <property type="entry name" value="Znf_PHD-finger"/>
</dbReference>
<dbReference type="EMBL" id="JAJTJA010000006">
    <property type="protein sequence ID" value="KAH8697472.1"/>
    <property type="molecule type" value="Genomic_DNA"/>
</dbReference>
<dbReference type="InterPro" id="IPR013083">
    <property type="entry name" value="Znf_RING/FYVE/PHD"/>
</dbReference>
<organism evidence="8 9">
    <name type="scientific">Talaromyces proteolyticus</name>
    <dbReference type="NCBI Taxonomy" id="1131652"/>
    <lineage>
        <taxon>Eukaryota</taxon>
        <taxon>Fungi</taxon>
        <taxon>Dikarya</taxon>
        <taxon>Ascomycota</taxon>
        <taxon>Pezizomycotina</taxon>
        <taxon>Eurotiomycetes</taxon>
        <taxon>Eurotiomycetidae</taxon>
        <taxon>Eurotiales</taxon>
        <taxon>Trichocomaceae</taxon>
        <taxon>Talaromyces</taxon>
        <taxon>Talaromyces sect. Bacilispori</taxon>
    </lineage>
</organism>
<dbReference type="SMART" id="SM00249">
    <property type="entry name" value="PHD"/>
    <property type="match status" value="1"/>
</dbReference>
<comment type="caution">
    <text evidence="8">The sequence shown here is derived from an EMBL/GenBank/DDBJ whole genome shotgun (WGS) entry which is preliminary data.</text>
</comment>
<feature type="compositionally biased region" description="Polar residues" evidence="6">
    <location>
        <begin position="809"/>
        <end position="818"/>
    </location>
</feature>
<feature type="compositionally biased region" description="Polar residues" evidence="6">
    <location>
        <begin position="650"/>
        <end position="663"/>
    </location>
</feature>
<dbReference type="Pfam" id="PF00628">
    <property type="entry name" value="PHD"/>
    <property type="match status" value="1"/>
</dbReference>
<feature type="region of interest" description="Disordered" evidence="6">
    <location>
        <begin position="188"/>
        <end position="246"/>
    </location>
</feature>
<dbReference type="Proteomes" id="UP001201262">
    <property type="component" value="Unassembled WGS sequence"/>
</dbReference>
<feature type="coiled-coil region" evidence="5">
    <location>
        <begin position="373"/>
        <end position="426"/>
    </location>
</feature>
<evidence type="ECO:0000256" key="2">
    <source>
        <dbReference type="ARBA" id="ARBA00022771"/>
    </source>
</evidence>
<feature type="region of interest" description="Disordered" evidence="6">
    <location>
        <begin position="490"/>
        <end position="828"/>
    </location>
</feature>
<dbReference type="Gene3D" id="3.30.40.10">
    <property type="entry name" value="Zinc/RING finger domain, C3HC4 (zinc finger)"/>
    <property type="match status" value="1"/>
</dbReference>
<evidence type="ECO:0000256" key="3">
    <source>
        <dbReference type="ARBA" id="ARBA00022833"/>
    </source>
</evidence>
<keyword evidence="5" id="KW-0175">Coiled coil</keyword>
<evidence type="ECO:0000256" key="5">
    <source>
        <dbReference type="SAM" id="Coils"/>
    </source>
</evidence>
<dbReference type="InterPro" id="IPR028938">
    <property type="entry name" value="Rsf1-like"/>
</dbReference>
<dbReference type="GO" id="GO:0006355">
    <property type="term" value="P:regulation of DNA-templated transcription"/>
    <property type="evidence" value="ECO:0007669"/>
    <property type="project" value="InterPro"/>
</dbReference>
<dbReference type="InterPro" id="IPR011011">
    <property type="entry name" value="Znf_FYVE_PHD"/>
</dbReference>
<dbReference type="GO" id="GO:0008270">
    <property type="term" value="F:zinc ion binding"/>
    <property type="evidence" value="ECO:0007669"/>
    <property type="project" value="UniProtKB-KW"/>
</dbReference>
<dbReference type="RefSeq" id="XP_046072173.1">
    <property type="nucleotide sequence ID" value="XM_046209629.1"/>
</dbReference>
<evidence type="ECO:0000313" key="8">
    <source>
        <dbReference type="EMBL" id="KAH8697472.1"/>
    </source>
</evidence>
<keyword evidence="3" id="KW-0862">Zinc</keyword>
<dbReference type="InterPro" id="IPR019786">
    <property type="entry name" value="Zinc_finger_PHD-type_CS"/>
</dbReference>
<dbReference type="PANTHER" id="PTHR14296:SF3">
    <property type="entry name" value="DIKAR, ISOFORM F"/>
    <property type="match status" value="1"/>
</dbReference>
<name>A0AAD4Q0B3_9EURO</name>
<keyword evidence="9" id="KW-1185">Reference proteome</keyword>
<dbReference type="GO" id="GO:0031213">
    <property type="term" value="C:RSF complex"/>
    <property type="evidence" value="ECO:0007669"/>
    <property type="project" value="InterPro"/>
</dbReference>
<protein>
    <recommendedName>
        <fullName evidence="7">PHD-type domain-containing protein</fullName>
    </recommendedName>
</protein>